<gene>
    <name evidence="2" type="ORF">LCGC14_2346080</name>
</gene>
<sequence length="70" mass="7996">MAKKPISITIDETLAEKLAKIAEDTHRKKSFFVNQALREYFEEIEDYDLALERRGGKSTPIIKAGKELSL</sequence>
<name>A0A0F9F5P8_9ZZZZ</name>
<reference evidence="2" key="1">
    <citation type="journal article" date="2015" name="Nature">
        <title>Complex archaea that bridge the gap between prokaryotes and eukaryotes.</title>
        <authorList>
            <person name="Spang A."/>
            <person name="Saw J.H."/>
            <person name="Jorgensen S.L."/>
            <person name="Zaremba-Niedzwiedzka K."/>
            <person name="Martijn J."/>
            <person name="Lind A.E."/>
            <person name="van Eijk R."/>
            <person name="Schleper C."/>
            <person name="Guy L."/>
            <person name="Ettema T.J."/>
        </authorList>
    </citation>
    <scope>NUCLEOTIDE SEQUENCE</scope>
</reference>
<proteinExistence type="predicted"/>
<dbReference type="InterPro" id="IPR010985">
    <property type="entry name" value="Ribbon_hlx_hlx"/>
</dbReference>
<protein>
    <recommendedName>
        <fullName evidence="1">Ribbon-helix-helix protein CopG domain-containing protein</fullName>
    </recommendedName>
</protein>
<evidence type="ECO:0000313" key="2">
    <source>
        <dbReference type="EMBL" id="KKL46387.1"/>
    </source>
</evidence>
<dbReference type="GO" id="GO:0006355">
    <property type="term" value="P:regulation of DNA-templated transcription"/>
    <property type="evidence" value="ECO:0007669"/>
    <property type="project" value="InterPro"/>
</dbReference>
<dbReference type="SUPFAM" id="SSF47598">
    <property type="entry name" value="Ribbon-helix-helix"/>
    <property type="match status" value="1"/>
</dbReference>
<feature type="domain" description="Ribbon-helix-helix protein CopG" evidence="1">
    <location>
        <begin position="4"/>
        <end position="42"/>
    </location>
</feature>
<dbReference type="Pfam" id="PF01402">
    <property type="entry name" value="RHH_1"/>
    <property type="match status" value="1"/>
</dbReference>
<dbReference type="CDD" id="cd22233">
    <property type="entry name" value="RHH_CopAso-like"/>
    <property type="match status" value="1"/>
</dbReference>
<dbReference type="Gene3D" id="1.10.1220.10">
    <property type="entry name" value="Met repressor-like"/>
    <property type="match status" value="1"/>
</dbReference>
<dbReference type="EMBL" id="LAZR01034049">
    <property type="protein sequence ID" value="KKL46387.1"/>
    <property type="molecule type" value="Genomic_DNA"/>
</dbReference>
<evidence type="ECO:0000259" key="1">
    <source>
        <dbReference type="Pfam" id="PF01402"/>
    </source>
</evidence>
<dbReference type="InterPro" id="IPR002145">
    <property type="entry name" value="CopG"/>
</dbReference>
<dbReference type="InterPro" id="IPR013321">
    <property type="entry name" value="Arc_rbn_hlx_hlx"/>
</dbReference>
<comment type="caution">
    <text evidence="2">The sequence shown here is derived from an EMBL/GenBank/DDBJ whole genome shotgun (WGS) entry which is preliminary data.</text>
</comment>
<accession>A0A0F9F5P8</accession>
<dbReference type="AlphaFoldDB" id="A0A0F9F5P8"/>
<organism evidence="2">
    <name type="scientific">marine sediment metagenome</name>
    <dbReference type="NCBI Taxonomy" id="412755"/>
    <lineage>
        <taxon>unclassified sequences</taxon>
        <taxon>metagenomes</taxon>
        <taxon>ecological metagenomes</taxon>
    </lineage>
</organism>